<protein>
    <submittedName>
        <fullName evidence="5">Histone domain-containing protein</fullName>
    </submittedName>
</protein>
<name>A0A0N5A429_PARTI</name>
<feature type="compositionally biased region" description="Basic and acidic residues" evidence="2">
    <location>
        <begin position="29"/>
        <end position="56"/>
    </location>
</feature>
<dbReference type="GO" id="GO:0003677">
    <property type="term" value="F:DNA binding"/>
    <property type="evidence" value="ECO:0007669"/>
    <property type="project" value="InterPro"/>
</dbReference>
<keyword evidence="4" id="KW-1185">Reference proteome</keyword>
<dbReference type="FunFam" id="1.10.20.10:FF:000054">
    <property type="entry name" value="Putative histone H1.5-like"/>
    <property type="match status" value="1"/>
</dbReference>
<dbReference type="InterPro" id="IPR000164">
    <property type="entry name" value="Histone_H3/CENP-A"/>
</dbReference>
<evidence type="ECO:0000256" key="2">
    <source>
        <dbReference type="SAM" id="MobiDB-lite"/>
    </source>
</evidence>
<evidence type="ECO:0000259" key="3">
    <source>
        <dbReference type="Pfam" id="PF00125"/>
    </source>
</evidence>
<dbReference type="PROSITE" id="PS00959">
    <property type="entry name" value="HISTONE_H3_2"/>
    <property type="match status" value="1"/>
</dbReference>
<dbReference type="GO" id="GO:0030527">
    <property type="term" value="F:structural constituent of chromatin"/>
    <property type="evidence" value="ECO:0007669"/>
    <property type="project" value="InterPro"/>
</dbReference>
<reference evidence="5" key="1">
    <citation type="submission" date="2017-02" db="UniProtKB">
        <authorList>
            <consortium name="WormBaseParasite"/>
        </authorList>
    </citation>
    <scope>IDENTIFICATION</scope>
</reference>
<dbReference type="GO" id="GO:0000786">
    <property type="term" value="C:nucleosome"/>
    <property type="evidence" value="ECO:0007669"/>
    <property type="project" value="InterPro"/>
</dbReference>
<dbReference type="PANTHER" id="PTHR11426">
    <property type="entry name" value="HISTONE H3"/>
    <property type="match status" value="1"/>
</dbReference>
<feature type="region of interest" description="Disordered" evidence="2">
    <location>
        <begin position="24"/>
        <end position="58"/>
    </location>
</feature>
<evidence type="ECO:0000313" key="4">
    <source>
        <dbReference type="Proteomes" id="UP000038045"/>
    </source>
</evidence>
<dbReference type="SMART" id="SM00428">
    <property type="entry name" value="H3"/>
    <property type="match status" value="1"/>
</dbReference>
<evidence type="ECO:0000313" key="5">
    <source>
        <dbReference type="WBParaSite" id="PTRK_0001638200.1"/>
    </source>
</evidence>
<dbReference type="CDD" id="cd22911">
    <property type="entry name" value="HFD_H3"/>
    <property type="match status" value="1"/>
</dbReference>
<dbReference type="PRINTS" id="PR00622">
    <property type="entry name" value="HISTONEH3"/>
</dbReference>
<dbReference type="WBParaSite" id="PTRK_0001638200.1">
    <property type="protein sequence ID" value="PTRK_0001638200.1"/>
    <property type="gene ID" value="PTRK_0001638200"/>
</dbReference>
<dbReference type="STRING" id="131310.A0A0N5A429"/>
<dbReference type="AlphaFoldDB" id="A0A0N5A429"/>
<dbReference type="Gene3D" id="1.10.20.10">
    <property type="entry name" value="Histone, subunit A"/>
    <property type="match status" value="1"/>
</dbReference>
<evidence type="ECO:0000256" key="1">
    <source>
        <dbReference type="ARBA" id="ARBA00010343"/>
    </source>
</evidence>
<dbReference type="Pfam" id="PF00125">
    <property type="entry name" value="Histone"/>
    <property type="match status" value="1"/>
</dbReference>
<dbReference type="InterPro" id="IPR007125">
    <property type="entry name" value="H2A/H2B/H3"/>
</dbReference>
<dbReference type="Proteomes" id="UP000038045">
    <property type="component" value="Unplaced"/>
</dbReference>
<sequence>MFPTNTKPIGKVVAGEGVLTGGEVVAGEDPVKGEDAVKGEAVTEGKSPRKQADPKRHSPKYAFMSAPAFGGIKKPYRYRPGTVAVREIKKYQKSTELLIPKLPFHRLVKEVAQDIRTDLRFQSSAVMVLQEAAEAHLIGLLRDAQFCAIHAKRVSITSRDIHLARRLRGECG</sequence>
<dbReference type="SUPFAM" id="SSF47113">
    <property type="entry name" value="Histone-fold"/>
    <property type="match status" value="1"/>
</dbReference>
<dbReference type="InterPro" id="IPR009072">
    <property type="entry name" value="Histone-fold"/>
</dbReference>
<proteinExistence type="inferred from homology"/>
<organism evidence="4 5">
    <name type="scientific">Parastrongyloides trichosuri</name>
    <name type="common">Possum-specific nematode worm</name>
    <dbReference type="NCBI Taxonomy" id="131310"/>
    <lineage>
        <taxon>Eukaryota</taxon>
        <taxon>Metazoa</taxon>
        <taxon>Ecdysozoa</taxon>
        <taxon>Nematoda</taxon>
        <taxon>Chromadorea</taxon>
        <taxon>Rhabditida</taxon>
        <taxon>Tylenchina</taxon>
        <taxon>Panagrolaimomorpha</taxon>
        <taxon>Strongyloidoidea</taxon>
        <taxon>Strongyloididae</taxon>
        <taxon>Parastrongyloides</taxon>
    </lineage>
</organism>
<accession>A0A0N5A429</accession>
<comment type="similarity">
    <text evidence="1">Belongs to the histone H3 family.</text>
</comment>
<feature type="domain" description="Core Histone H2A/H2B/H3" evidence="3">
    <location>
        <begin position="80"/>
        <end position="167"/>
    </location>
</feature>
<dbReference type="GO" id="GO:0046982">
    <property type="term" value="F:protein heterodimerization activity"/>
    <property type="evidence" value="ECO:0007669"/>
    <property type="project" value="InterPro"/>
</dbReference>